<feature type="compositionally biased region" description="Basic and acidic residues" evidence="1">
    <location>
        <begin position="160"/>
        <end position="188"/>
    </location>
</feature>
<proteinExistence type="predicted"/>
<feature type="compositionally biased region" description="Basic residues" evidence="1">
    <location>
        <begin position="204"/>
        <end position="225"/>
    </location>
</feature>
<sequence>MKKLILLLATAVALAGCGDKSELELKLEHERAMAQIEVQKIKAANQVSDTYNVEYEYEIDDRGYVEPEVYNSVPSPSTNVSGLPSQVSTVPVDQGFSGGDMALGVAAGALAGYAANEMLNNGMKTYTDTKGNTVYVDKNGKQVSKEQYNAYKKKHPKTTKLREKVSNAKVKAKELGTKAKAKTKEKYQQAKNSKAGRKTQAAYKKAKRKVKQKASKYKSKSTKRR</sequence>
<reference evidence="2 3" key="1">
    <citation type="submission" date="2021-06" db="EMBL/GenBank/DDBJ databases">
        <authorList>
            <person name="Chen R."/>
            <person name="Qin H."/>
            <person name="He S."/>
            <person name="Han P."/>
            <person name="Xu F."/>
            <person name="Sun H."/>
            <person name="Fan H."/>
            <person name="Tong Y."/>
        </authorList>
    </citation>
    <scope>NUCLEOTIDE SEQUENCE [LARGE SCALE GENOMIC DNA]</scope>
</reference>
<name>A0AAE8XF37_9CAUD</name>
<dbReference type="GeneID" id="77933466"/>
<evidence type="ECO:0000313" key="2">
    <source>
        <dbReference type="EMBL" id="UAW01112.1"/>
    </source>
</evidence>
<accession>A0AAE8XF37</accession>
<dbReference type="EMBL" id="MZ447858">
    <property type="protein sequence ID" value="UAW01112.1"/>
    <property type="molecule type" value="Genomic_DNA"/>
</dbReference>
<dbReference type="RefSeq" id="YP_010657547.1">
    <property type="nucleotide sequence ID" value="NC_070848.1"/>
</dbReference>
<evidence type="ECO:0000313" key="3">
    <source>
        <dbReference type="Proteomes" id="UP000828026"/>
    </source>
</evidence>
<protein>
    <recommendedName>
        <fullName evidence="4">Lipoprotein</fullName>
    </recommendedName>
</protein>
<evidence type="ECO:0000256" key="1">
    <source>
        <dbReference type="SAM" id="MobiDB-lite"/>
    </source>
</evidence>
<dbReference type="PROSITE" id="PS51257">
    <property type="entry name" value="PROKAR_LIPOPROTEIN"/>
    <property type="match status" value="1"/>
</dbReference>
<dbReference type="KEGG" id="vg:77933466"/>
<organism evidence="2 3">
    <name type="scientific">Vibrio phage BUCT194</name>
    <dbReference type="NCBI Taxonomy" id="2859072"/>
    <lineage>
        <taxon>Viruses</taxon>
        <taxon>Duplodnaviria</taxon>
        <taxon>Heunggongvirae</taxon>
        <taxon>Uroviricota</taxon>
        <taxon>Caudoviricetes</taxon>
        <taxon>Schitoviridae</taxon>
        <taxon>Varunavirus</taxon>
        <taxon>Varunavirus BUCT194</taxon>
    </lineage>
</organism>
<evidence type="ECO:0008006" key="4">
    <source>
        <dbReference type="Google" id="ProtNLM"/>
    </source>
</evidence>
<feature type="region of interest" description="Disordered" evidence="1">
    <location>
        <begin position="155"/>
        <end position="225"/>
    </location>
</feature>
<dbReference type="Proteomes" id="UP000828026">
    <property type="component" value="Segment"/>
</dbReference>
<keyword evidence="3" id="KW-1185">Reference proteome</keyword>